<dbReference type="EMBL" id="JARQZJ010000095">
    <property type="protein sequence ID" value="KAK9885304.1"/>
    <property type="molecule type" value="Genomic_DNA"/>
</dbReference>
<dbReference type="AlphaFoldDB" id="A0AAW1UQ44"/>
<protein>
    <submittedName>
        <fullName evidence="2">Uncharacterized protein</fullName>
    </submittedName>
</protein>
<comment type="caution">
    <text evidence="2">The sequence shown here is derived from an EMBL/GenBank/DDBJ whole genome shotgun (WGS) entry which is preliminary data.</text>
</comment>
<feature type="region of interest" description="Disordered" evidence="1">
    <location>
        <begin position="68"/>
        <end position="89"/>
    </location>
</feature>
<proteinExistence type="predicted"/>
<dbReference type="Proteomes" id="UP001431783">
    <property type="component" value="Unassembled WGS sequence"/>
</dbReference>
<evidence type="ECO:0000313" key="2">
    <source>
        <dbReference type="EMBL" id="KAK9885304.1"/>
    </source>
</evidence>
<evidence type="ECO:0000256" key="1">
    <source>
        <dbReference type="SAM" id="MobiDB-lite"/>
    </source>
</evidence>
<sequence>MLEALVRGQGVLGAITSVAEFTYVQRVGLLVLVLEVALEGVVAAERPAAVGALLGLVDASRSWWRHPHGACNSQGTEAGSGRGPGPDMQARASGISSKLNNYTDQTAAAAAQAGVVMGL</sequence>
<gene>
    <name evidence="2" type="ORF">WA026_010798</name>
</gene>
<evidence type="ECO:0000313" key="3">
    <source>
        <dbReference type="Proteomes" id="UP001431783"/>
    </source>
</evidence>
<organism evidence="2 3">
    <name type="scientific">Henosepilachna vigintioctopunctata</name>
    <dbReference type="NCBI Taxonomy" id="420089"/>
    <lineage>
        <taxon>Eukaryota</taxon>
        <taxon>Metazoa</taxon>
        <taxon>Ecdysozoa</taxon>
        <taxon>Arthropoda</taxon>
        <taxon>Hexapoda</taxon>
        <taxon>Insecta</taxon>
        <taxon>Pterygota</taxon>
        <taxon>Neoptera</taxon>
        <taxon>Endopterygota</taxon>
        <taxon>Coleoptera</taxon>
        <taxon>Polyphaga</taxon>
        <taxon>Cucujiformia</taxon>
        <taxon>Coccinelloidea</taxon>
        <taxon>Coccinellidae</taxon>
        <taxon>Epilachninae</taxon>
        <taxon>Epilachnini</taxon>
        <taxon>Henosepilachna</taxon>
    </lineage>
</organism>
<accession>A0AAW1UQ44</accession>
<reference evidence="2 3" key="1">
    <citation type="submission" date="2023-03" db="EMBL/GenBank/DDBJ databases">
        <title>Genome insight into feeding habits of ladybird beetles.</title>
        <authorList>
            <person name="Li H.-S."/>
            <person name="Huang Y.-H."/>
            <person name="Pang H."/>
        </authorList>
    </citation>
    <scope>NUCLEOTIDE SEQUENCE [LARGE SCALE GENOMIC DNA]</scope>
    <source>
        <strain evidence="2">SYSU_2023b</strain>
        <tissue evidence="2">Whole body</tissue>
    </source>
</reference>
<name>A0AAW1UQ44_9CUCU</name>
<keyword evidence="3" id="KW-1185">Reference proteome</keyword>